<keyword evidence="5 7" id="KW-1133">Transmembrane helix</keyword>
<dbReference type="InterPro" id="IPR035906">
    <property type="entry name" value="MetI-like_sf"/>
</dbReference>
<evidence type="ECO:0000256" key="4">
    <source>
        <dbReference type="ARBA" id="ARBA00022692"/>
    </source>
</evidence>
<feature type="transmembrane region" description="Helical" evidence="7">
    <location>
        <begin position="295"/>
        <end position="315"/>
    </location>
</feature>
<organism evidence="9">
    <name type="scientific">Caldilineaceae bacterium SB0675_bin_29</name>
    <dbReference type="NCBI Taxonomy" id="2605266"/>
    <lineage>
        <taxon>Bacteria</taxon>
        <taxon>Bacillati</taxon>
        <taxon>Chloroflexota</taxon>
        <taxon>Caldilineae</taxon>
        <taxon>Caldilineales</taxon>
        <taxon>Caldilineaceae</taxon>
    </lineage>
</organism>
<feature type="transmembrane region" description="Helical" evidence="7">
    <location>
        <begin position="43"/>
        <end position="63"/>
    </location>
</feature>
<dbReference type="Gene3D" id="1.10.3720.10">
    <property type="entry name" value="MetI-like"/>
    <property type="match status" value="1"/>
</dbReference>
<evidence type="ECO:0000256" key="3">
    <source>
        <dbReference type="ARBA" id="ARBA00022475"/>
    </source>
</evidence>
<comment type="subcellular location">
    <subcellularLocation>
        <location evidence="1 7">Cell membrane</location>
        <topology evidence="1 7">Multi-pass membrane protein</topology>
    </subcellularLocation>
</comment>
<feature type="transmembrane region" description="Helical" evidence="7">
    <location>
        <begin position="186"/>
        <end position="207"/>
    </location>
</feature>
<comment type="caution">
    <text evidence="9">The sequence shown here is derived from an EMBL/GenBank/DDBJ whole genome shotgun (WGS) entry which is preliminary data.</text>
</comment>
<dbReference type="PROSITE" id="PS50928">
    <property type="entry name" value="ABC_TM1"/>
    <property type="match status" value="1"/>
</dbReference>
<dbReference type="AlphaFoldDB" id="A0A6B1FWT4"/>
<accession>A0A6B1FWT4</accession>
<dbReference type="InterPro" id="IPR000515">
    <property type="entry name" value="MetI-like"/>
</dbReference>
<dbReference type="GO" id="GO:0055085">
    <property type="term" value="P:transmembrane transport"/>
    <property type="evidence" value="ECO:0007669"/>
    <property type="project" value="InterPro"/>
</dbReference>
<comment type="similarity">
    <text evidence="7">Belongs to the binding-protein-dependent transport system permease family.</text>
</comment>
<dbReference type="InterPro" id="IPR025966">
    <property type="entry name" value="OppC_N"/>
</dbReference>
<gene>
    <name evidence="9" type="ORF">F4148_09960</name>
</gene>
<dbReference type="InterPro" id="IPR050366">
    <property type="entry name" value="BP-dependent_transpt_permease"/>
</dbReference>
<name>A0A6B1FWT4_9CHLR</name>
<dbReference type="SUPFAM" id="SSF161098">
    <property type="entry name" value="MetI-like"/>
    <property type="match status" value="1"/>
</dbReference>
<dbReference type="Pfam" id="PF12911">
    <property type="entry name" value="OppC_N"/>
    <property type="match status" value="1"/>
</dbReference>
<dbReference type="CDD" id="cd06261">
    <property type="entry name" value="TM_PBP2"/>
    <property type="match status" value="1"/>
</dbReference>
<keyword evidence="4 7" id="KW-0812">Transmembrane</keyword>
<keyword evidence="6 7" id="KW-0472">Membrane</keyword>
<dbReference type="PANTHER" id="PTHR43386:SF1">
    <property type="entry name" value="D,D-DIPEPTIDE TRANSPORT SYSTEM PERMEASE PROTEIN DDPC-RELATED"/>
    <property type="match status" value="1"/>
</dbReference>
<evidence type="ECO:0000256" key="1">
    <source>
        <dbReference type="ARBA" id="ARBA00004651"/>
    </source>
</evidence>
<dbReference type="EMBL" id="VYDA01000363">
    <property type="protein sequence ID" value="MYH62062.1"/>
    <property type="molecule type" value="Genomic_DNA"/>
</dbReference>
<dbReference type="Pfam" id="PF00528">
    <property type="entry name" value="BPD_transp_1"/>
    <property type="match status" value="1"/>
</dbReference>
<reference evidence="9" key="1">
    <citation type="submission" date="2019-09" db="EMBL/GenBank/DDBJ databases">
        <title>Characterisation of the sponge microbiome using genome-centric metagenomics.</title>
        <authorList>
            <person name="Engelberts J.P."/>
            <person name="Robbins S.J."/>
            <person name="De Goeij J.M."/>
            <person name="Aranda M."/>
            <person name="Bell S.C."/>
            <person name="Webster N.S."/>
        </authorList>
    </citation>
    <scope>NUCLEOTIDE SEQUENCE</scope>
    <source>
        <strain evidence="9">SB0675_bin_29</strain>
    </source>
</reference>
<evidence type="ECO:0000259" key="8">
    <source>
        <dbReference type="PROSITE" id="PS50928"/>
    </source>
</evidence>
<evidence type="ECO:0000313" key="9">
    <source>
        <dbReference type="EMBL" id="MYH62062.1"/>
    </source>
</evidence>
<feature type="transmembrane region" description="Helical" evidence="7">
    <location>
        <begin position="141"/>
        <end position="161"/>
    </location>
</feature>
<proteinExistence type="inferred from homology"/>
<evidence type="ECO:0000256" key="6">
    <source>
        <dbReference type="ARBA" id="ARBA00023136"/>
    </source>
</evidence>
<dbReference type="PANTHER" id="PTHR43386">
    <property type="entry name" value="OLIGOPEPTIDE TRANSPORT SYSTEM PERMEASE PROTEIN APPC"/>
    <property type="match status" value="1"/>
</dbReference>
<feature type="transmembrane region" description="Helical" evidence="7">
    <location>
        <begin position="105"/>
        <end position="129"/>
    </location>
</feature>
<evidence type="ECO:0000256" key="5">
    <source>
        <dbReference type="ARBA" id="ARBA00022989"/>
    </source>
</evidence>
<keyword evidence="2 7" id="KW-0813">Transport</keyword>
<evidence type="ECO:0000256" key="7">
    <source>
        <dbReference type="RuleBase" id="RU363032"/>
    </source>
</evidence>
<protein>
    <submittedName>
        <fullName evidence="9">ABC transporter permease</fullName>
    </submittedName>
</protein>
<keyword evidence="3" id="KW-1003">Cell membrane</keyword>
<evidence type="ECO:0000256" key="2">
    <source>
        <dbReference type="ARBA" id="ARBA00022448"/>
    </source>
</evidence>
<feature type="domain" description="ABC transmembrane type-1" evidence="8">
    <location>
        <begin position="102"/>
        <end position="315"/>
    </location>
</feature>
<sequence length="330" mass="35471">MSESRETEPNASLGEEIAKEGALQTRSLWKDAVGRLLGNRLSVIGLVITILLLIAALFGPYIAPYTYTEQDLLNVAKMPSPAHWLGTDEIGRDLFSRVLWGARTATLVAIFTTFISVIIGVIIGAIAGYGGALADNITGRIIDIVMSVPGLLLAALIAVSIKEPVVSWAENIYDTTGFPLFADTTWLDLLVVFGGLAFVSWPGYARLIRGQIFSLREEQYIEAAKSVGVSELKIALRHLLPNAIGPVIVTLTFSFSSAMVLESSLSYLGIGVQPPQASWGNMIASNIGSWSYRPWLVAVPALTLAIVTLGINFLGDGLNDALNPRSKRSI</sequence>
<dbReference type="GO" id="GO:0005886">
    <property type="term" value="C:plasma membrane"/>
    <property type="evidence" value="ECO:0007669"/>
    <property type="project" value="UniProtKB-SubCell"/>
</dbReference>
<feature type="transmembrane region" description="Helical" evidence="7">
    <location>
        <begin position="239"/>
        <end position="261"/>
    </location>
</feature>